<dbReference type="GeneID" id="88172378"/>
<dbReference type="Proteomes" id="UP001338582">
    <property type="component" value="Chromosome 2"/>
</dbReference>
<organism evidence="1 2">
    <name type="scientific">Australozyma saopauloensis</name>
    <dbReference type="NCBI Taxonomy" id="291208"/>
    <lineage>
        <taxon>Eukaryota</taxon>
        <taxon>Fungi</taxon>
        <taxon>Dikarya</taxon>
        <taxon>Ascomycota</taxon>
        <taxon>Saccharomycotina</taxon>
        <taxon>Pichiomycetes</taxon>
        <taxon>Metschnikowiaceae</taxon>
        <taxon>Australozyma</taxon>
    </lineage>
</organism>
<keyword evidence="2" id="KW-1185">Reference proteome</keyword>
<sequence length="209" mass="23718">MLKSNKRMKLEHEIFATSIQDIEQMFSGSWSEADNEDVRPRKVSACLSSSQNIDLSILNGQESQIASVERRVNTCTQDCRNNFHSLVPPVNAIDGTKQFSRLDLPAGTCLGETAFDYDCINMSLFSEAQSEETSFHSAHQVLPTSTFMQHPPSPDYAVLSRNMLSNLNEEMLDDYMFELDLKLYLPRINLESDLRMIDVLITRPLSVMN</sequence>
<dbReference type="AlphaFoldDB" id="A0AAX4H650"/>
<dbReference type="KEGG" id="asau:88172378"/>
<name>A0AAX4H650_9ASCO</name>
<dbReference type="EMBL" id="CP138895">
    <property type="protein sequence ID" value="WPK24056.1"/>
    <property type="molecule type" value="Genomic_DNA"/>
</dbReference>
<proteinExistence type="predicted"/>
<protein>
    <submittedName>
        <fullName evidence="1">Uncharacterized protein</fullName>
    </submittedName>
</protein>
<evidence type="ECO:0000313" key="1">
    <source>
        <dbReference type="EMBL" id="WPK24056.1"/>
    </source>
</evidence>
<reference evidence="1 2" key="1">
    <citation type="submission" date="2023-10" db="EMBL/GenBank/DDBJ databases">
        <title>Draft Genome Sequence of Candida saopaulonensis from a very Premature Infant with Sepsis.</title>
        <authorList>
            <person name="Ning Y."/>
            <person name="Dai R."/>
            <person name="Xiao M."/>
            <person name="Xu Y."/>
            <person name="Yan Q."/>
            <person name="Zhang L."/>
        </authorList>
    </citation>
    <scope>NUCLEOTIDE SEQUENCE [LARGE SCALE GENOMIC DNA]</scope>
    <source>
        <strain evidence="1 2">19XY460</strain>
    </source>
</reference>
<evidence type="ECO:0000313" key="2">
    <source>
        <dbReference type="Proteomes" id="UP001338582"/>
    </source>
</evidence>
<accession>A0AAX4H650</accession>
<dbReference type="RefSeq" id="XP_062876440.1">
    <property type="nucleotide sequence ID" value="XM_063020370.1"/>
</dbReference>
<gene>
    <name evidence="1" type="ORF">PUMCH_001312</name>
</gene>